<feature type="compositionally biased region" description="Basic and acidic residues" evidence="3">
    <location>
        <begin position="198"/>
        <end position="207"/>
    </location>
</feature>
<dbReference type="SUPFAM" id="SSF51161">
    <property type="entry name" value="Trimeric LpxA-like enzymes"/>
    <property type="match status" value="1"/>
</dbReference>
<protein>
    <submittedName>
        <fullName evidence="4">Acetyltransferase</fullName>
    </submittedName>
</protein>
<feature type="compositionally biased region" description="Low complexity" evidence="3">
    <location>
        <begin position="185"/>
        <end position="194"/>
    </location>
</feature>
<proteinExistence type="inferred from homology"/>
<evidence type="ECO:0000256" key="3">
    <source>
        <dbReference type="SAM" id="MobiDB-lite"/>
    </source>
</evidence>
<name>A0A927J0X4_9MICO</name>
<organism evidence="4 5">
    <name type="scientific">Cellulosimicrobium arenosum</name>
    <dbReference type="NCBI Taxonomy" id="2708133"/>
    <lineage>
        <taxon>Bacteria</taxon>
        <taxon>Bacillati</taxon>
        <taxon>Actinomycetota</taxon>
        <taxon>Actinomycetes</taxon>
        <taxon>Micrococcales</taxon>
        <taxon>Promicromonosporaceae</taxon>
        <taxon>Cellulosimicrobium</taxon>
    </lineage>
</organism>
<dbReference type="InterPro" id="IPR051159">
    <property type="entry name" value="Hexapeptide_acetyltransf"/>
</dbReference>
<dbReference type="GO" id="GO:0008374">
    <property type="term" value="F:O-acyltransferase activity"/>
    <property type="evidence" value="ECO:0007669"/>
    <property type="project" value="TreeGrafter"/>
</dbReference>
<accession>A0A927J0X4</accession>
<sequence>MDSTEAPPVIDLGAVPEAEVGWGRSALVVALWRIVERTLVTSSVQPSSAVRRAALRVFGAEIGPRVIVRPRVRVRFPWNLSVGANSWIGEGVWISNRERVTIGRDAVLSQETFVTTGSHAHRSDMRVVASPVTIDDGAWVTARCVVLGGSVVGRSALVTPMTVVQGRVPAGSMFGAPPPRILGDRFAAPGTPRGARARGQETRDHGTGSRPVAASPRGKQGDDGTS</sequence>
<dbReference type="GO" id="GO:0005829">
    <property type="term" value="C:cytosol"/>
    <property type="evidence" value="ECO:0007669"/>
    <property type="project" value="TreeGrafter"/>
</dbReference>
<evidence type="ECO:0000256" key="2">
    <source>
        <dbReference type="ARBA" id="ARBA00022679"/>
    </source>
</evidence>
<dbReference type="PANTHER" id="PTHR23416">
    <property type="entry name" value="SIALIC ACID SYNTHASE-RELATED"/>
    <property type="match status" value="1"/>
</dbReference>
<evidence type="ECO:0000256" key="1">
    <source>
        <dbReference type="ARBA" id="ARBA00007274"/>
    </source>
</evidence>
<dbReference type="AlphaFoldDB" id="A0A927J0X4"/>
<dbReference type="Proteomes" id="UP000610846">
    <property type="component" value="Unassembled WGS sequence"/>
</dbReference>
<dbReference type="EMBL" id="JACYHB010000009">
    <property type="protein sequence ID" value="MBD8079770.1"/>
    <property type="molecule type" value="Genomic_DNA"/>
</dbReference>
<evidence type="ECO:0000313" key="4">
    <source>
        <dbReference type="EMBL" id="MBD8079770.1"/>
    </source>
</evidence>
<dbReference type="InterPro" id="IPR011004">
    <property type="entry name" value="Trimer_LpxA-like_sf"/>
</dbReference>
<comment type="similarity">
    <text evidence="1">Belongs to the transferase hexapeptide repeat family.</text>
</comment>
<keyword evidence="2" id="KW-0808">Transferase</keyword>
<dbReference type="PANTHER" id="PTHR23416:SF23">
    <property type="entry name" value="ACETYLTRANSFERASE C18B11.09C-RELATED"/>
    <property type="match status" value="1"/>
</dbReference>
<reference evidence="4" key="2">
    <citation type="submission" date="2020-09" db="EMBL/GenBank/DDBJ databases">
        <authorList>
            <person name="Yu Y."/>
        </authorList>
    </citation>
    <scope>NUCLEOTIDE SEQUENCE</scope>
    <source>
        <strain evidence="4">KCTC 49039</strain>
    </source>
</reference>
<keyword evidence="5" id="KW-1185">Reference proteome</keyword>
<dbReference type="RefSeq" id="WP_191829351.1">
    <property type="nucleotide sequence ID" value="NZ_JACYHB010000009.1"/>
</dbReference>
<reference evidence="4" key="1">
    <citation type="journal article" date="2018" name="Curr. Microbiol.">
        <title>Cellulosimicrobium arenosum sp. nov., Isolated from Marine Sediment Sand.</title>
        <authorList>
            <person name="Oh M."/>
            <person name="Kim J.H."/>
            <person name="Yoon J.H."/>
            <person name="Schumann P."/>
            <person name="Kim W."/>
        </authorList>
    </citation>
    <scope>NUCLEOTIDE SEQUENCE</scope>
    <source>
        <strain evidence="4">KCTC 49039</strain>
    </source>
</reference>
<comment type="caution">
    <text evidence="4">The sequence shown here is derived from an EMBL/GenBank/DDBJ whole genome shotgun (WGS) entry which is preliminary data.</text>
</comment>
<gene>
    <name evidence="4" type="ORF">IF651_11955</name>
</gene>
<evidence type="ECO:0000313" key="5">
    <source>
        <dbReference type="Proteomes" id="UP000610846"/>
    </source>
</evidence>
<feature type="region of interest" description="Disordered" evidence="3">
    <location>
        <begin position="175"/>
        <end position="226"/>
    </location>
</feature>
<dbReference type="Gene3D" id="2.160.10.10">
    <property type="entry name" value="Hexapeptide repeat proteins"/>
    <property type="match status" value="1"/>
</dbReference>